<reference evidence="5" key="1">
    <citation type="journal article" date="2014" name="Int. J. Syst. Evol. Microbiol.">
        <title>Complete genome sequence of Corynebacterium casei LMG S-19264T (=DSM 44701T), isolated from a smear-ripened cheese.</title>
        <authorList>
            <consortium name="US DOE Joint Genome Institute (JGI-PGF)"/>
            <person name="Walter F."/>
            <person name="Albersmeier A."/>
            <person name="Kalinowski J."/>
            <person name="Ruckert C."/>
        </authorList>
    </citation>
    <scope>NUCLEOTIDE SEQUENCE</scope>
    <source>
        <strain evidence="5">JCM 4784</strain>
    </source>
</reference>
<evidence type="ECO:0000313" key="6">
    <source>
        <dbReference type="Proteomes" id="UP000608024"/>
    </source>
</evidence>
<dbReference type="Proteomes" id="UP000608024">
    <property type="component" value="Unassembled WGS sequence"/>
</dbReference>
<keyword evidence="6" id="KW-1185">Reference proteome</keyword>
<evidence type="ECO:0000313" key="5">
    <source>
        <dbReference type="EMBL" id="GHE38009.1"/>
    </source>
</evidence>
<comment type="caution">
    <text evidence="5">The sequence shown here is derived from an EMBL/GenBank/DDBJ whole genome shotgun (WGS) entry which is preliminary data.</text>
</comment>
<evidence type="ECO:0000256" key="3">
    <source>
        <dbReference type="SAM" id="MobiDB-lite"/>
    </source>
</evidence>
<gene>
    <name evidence="5" type="ORF">GCM10018785_04510</name>
</gene>
<dbReference type="InterPro" id="IPR009081">
    <property type="entry name" value="PP-bd_ACP"/>
</dbReference>
<dbReference type="SUPFAM" id="SSF47336">
    <property type="entry name" value="ACP-like"/>
    <property type="match status" value="1"/>
</dbReference>
<feature type="compositionally biased region" description="Basic and acidic residues" evidence="3">
    <location>
        <begin position="104"/>
        <end position="117"/>
    </location>
</feature>
<organism evidence="5 6">
    <name type="scientific">Streptomyces longispororuber</name>
    <dbReference type="NCBI Taxonomy" id="68230"/>
    <lineage>
        <taxon>Bacteria</taxon>
        <taxon>Bacillati</taxon>
        <taxon>Actinomycetota</taxon>
        <taxon>Actinomycetes</taxon>
        <taxon>Kitasatosporales</taxon>
        <taxon>Streptomycetaceae</taxon>
        <taxon>Streptomyces</taxon>
    </lineage>
</organism>
<accession>A0A919DEE3</accession>
<dbReference type="AlphaFoldDB" id="A0A919DEE3"/>
<reference evidence="5" key="2">
    <citation type="submission" date="2020-09" db="EMBL/GenBank/DDBJ databases">
        <authorList>
            <person name="Sun Q."/>
            <person name="Ohkuma M."/>
        </authorList>
    </citation>
    <scope>NUCLEOTIDE SEQUENCE</scope>
    <source>
        <strain evidence="5">JCM 4784</strain>
    </source>
</reference>
<evidence type="ECO:0000256" key="2">
    <source>
        <dbReference type="ARBA" id="ARBA00022553"/>
    </source>
</evidence>
<dbReference type="InterPro" id="IPR006162">
    <property type="entry name" value="Ppantetheine_attach_site"/>
</dbReference>
<proteinExistence type="predicted"/>
<sequence length="117" mass="12643">MNGTTVCAVIVDELDRQGYRLGPEEYGEDLVGAGVNSVSLVRLLSCLEDRFDIEFEVARLFREPVTVTRLTEVIIARAPGDATDRVSLGDATDRIPPGGATDRVSARDAADHEGTRP</sequence>
<evidence type="ECO:0000256" key="1">
    <source>
        <dbReference type="ARBA" id="ARBA00022450"/>
    </source>
</evidence>
<feature type="domain" description="Carrier" evidence="4">
    <location>
        <begin position="25"/>
        <end position="64"/>
    </location>
</feature>
<protein>
    <recommendedName>
        <fullName evidence="4">Carrier domain-containing protein</fullName>
    </recommendedName>
</protein>
<evidence type="ECO:0000259" key="4">
    <source>
        <dbReference type="Pfam" id="PF00550"/>
    </source>
</evidence>
<dbReference type="EMBL" id="BNBT01000004">
    <property type="protein sequence ID" value="GHE38009.1"/>
    <property type="molecule type" value="Genomic_DNA"/>
</dbReference>
<name>A0A919DEE3_9ACTN</name>
<dbReference type="Gene3D" id="1.10.1200.10">
    <property type="entry name" value="ACP-like"/>
    <property type="match status" value="1"/>
</dbReference>
<dbReference type="RefSeq" id="WP_190134086.1">
    <property type="nucleotide sequence ID" value="NZ_BNBT01000004.1"/>
</dbReference>
<dbReference type="Pfam" id="PF00550">
    <property type="entry name" value="PP-binding"/>
    <property type="match status" value="1"/>
</dbReference>
<keyword evidence="1" id="KW-0596">Phosphopantetheine</keyword>
<dbReference type="PROSITE" id="PS00012">
    <property type="entry name" value="PHOSPHOPANTETHEINE"/>
    <property type="match status" value="1"/>
</dbReference>
<feature type="region of interest" description="Disordered" evidence="3">
    <location>
        <begin position="83"/>
        <end position="117"/>
    </location>
</feature>
<keyword evidence="2" id="KW-0597">Phosphoprotein</keyword>
<dbReference type="InterPro" id="IPR036736">
    <property type="entry name" value="ACP-like_sf"/>
</dbReference>